<gene>
    <name evidence="2" type="ORF">CUNI_LOCUS5794</name>
</gene>
<dbReference type="AlphaFoldDB" id="A0A8S3Z0T1"/>
<sequence length="370" mass="41537">KTQQQATCSARNVRLSATEAYDIDLEHRDMMMKALRFYTQYCRHEGSTHCMECYESYRARKEPFGAIPAFNLCRSRSCGGSTPSRESTRISRCVKMAQCRLRFYDDVDKASCEDLSASQKTAPLPYSKPLLYALEDGDGVLADALGHTYRSTQTRPWSVLPGTLCDDCKRSYYRLFQKTASVTRNNSNDRKLQRSDLNASSQLKVVALALTDSMSQPIPRSVAYQRRNQTTHLWTDSSHLMSRSVPTANFLHRHFSSTASSPRSSLDDSEKTSKARPSSSYSYDGGFFVGAHSGQAEYFVIHPDWVSEAMTVKKASLGDKRPGSSLKRSISLTSRTLPEGRRCLSAPPKQRNPITMEHAERQSAGTKCQQ</sequence>
<reference evidence="2" key="1">
    <citation type="submission" date="2021-04" db="EMBL/GenBank/DDBJ databases">
        <authorList>
            <consortium name="Molecular Ecology Group"/>
        </authorList>
    </citation>
    <scope>NUCLEOTIDE SEQUENCE</scope>
</reference>
<protein>
    <submittedName>
        <fullName evidence="2">Uncharacterized protein</fullName>
    </submittedName>
</protein>
<feature type="region of interest" description="Disordered" evidence="1">
    <location>
        <begin position="316"/>
        <end position="370"/>
    </location>
</feature>
<feature type="region of interest" description="Disordered" evidence="1">
    <location>
        <begin position="256"/>
        <end position="280"/>
    </location>
</feature>
<feature type="compositionally biased region" description="Polar residues" evidence="1">
    <location>
        <begin position="326"/>
        <end position="336"/>
    </location>
</feature>
<accession>A0A8S3Z0T1</accession>
<name>A0A8S3Z0T1_9EUPU</name>
<evidence type="ECO:0000256" key="1">
    <source>
        <dbReference type="SAM" id="MobiDB-lite"/>
    </source>
</evidence>
<feature type="non-terminal residue" evidence="2">
    <location>
        <position position="370"/>
    </location>
</feature>
<evidence type="ECO:0000313" key="3">
    <source>
        <dbReference type="Proteomes" id="UP000678393"/>
    </source>
</evidence>
<keyword evidence="3" id="KW-1185">Reference proteome</keyword>
<proteinExistence type="predicted"/>
<comment type="caution">
    <text evidence="2">The sequence shown here is derived from an EMBL/GenBank/DDBJ whole genome shotgun (WGS) entry which is preliminary data.</text>
</comment>
<dbReference type="Proteomes" id="UP000678393">
    <property type="component" value="Unassembled WGS sequence"/>
</dbReference>
<dbReference type="EMBL" id="CAJHNH020000861">
    <property type="protein sequence ID" value="CAG5120236.1"/>
    <property type="molecule type" value="Genomic_DNA"/>
</dbReference>
<organism evidence="2 3">
    <name type="scientific">Candidula unifasciata</name>
    <dbReference type="NCBI Taxonomy" id="100452"/>
    <lineage>
        <taxon>Eukaryota</taxon>
        <taxon>Metazoa</taxon>
        <taxon>Spiralia</taxon>
        <taxon>Lophotrochozoa</taxon>
        <taxon>Mollusca</taxon>
        <taxon>Gastropoda</taxon>
        <taxon>Heterobranchia</taxon>
        <taxon>Euthyneura</taxon>
        <taxon>Panpulmonata</taxon>
        <taxon>Eupulmonata</taxon>
        <taxon>Stylommatophora</taxon>
        <taxon>Helicina</taxon>
        <taxon>Helicoidea</taxon>
        <taxon>Geomitridae</taxon>
        <taxon>Candidula</taxon>
    </lineage>
</organism>
<evidence type="ECO:0000313" key="2">
    <source>
        <dbReference type="EMBL" id="CAG5120236.1"/>
    </source>
</evidence>
<dbReference type="OrthoDB" id="6152580at2759"/>